<comment type="subcellular location">
    <subcellularLocation>
        <location evidence="1">Secreted</location>
    </subcellularLocation>
</comment>
<dbReference type="PANTHER" id="PTHR13234">
    <property type="entry name" value="GAMMA-INTERFERON INDUCIBLE LYSOSOMAL THIOL REDUCTASE GILT"/>
    <property type="match status" value="1"/>
</dbReference>
<comment type="similarity">
    <text evidence="2">Belongs to the GILT family.</text>
</comment>
<evidence type="ECO:0000256" key="3">
    <source>
        <dbReference type="ARBA" id="ARBA00022525"/>
    </source>
</evidence>
<dbReference type="Pfam" id="PF03227">
    <property type="entry name" value="GILT"/>
    <property type="match status" value="1"/>
</dbReference>
<dbReference type="GO" id="GO:0016671">
    <property type="term" value="F:oxidoreductase activity, acting on a sulfur group of donors, disulfide as acceptor"/>
    <property type="evidence" value="ECO:0007669"/>
    <property type="project" value="InterPro"/>
</dbReference>
<dbReference type="Proteomes" id="UP000308730">
    <property type="component" value="Unassembled WGS sequence"/>
</dbReference>
<name>A0A4S4M8A5_9APHY</name>
<evidence type="ECO:0000313" key="7">
    <source>
        <dbReference type="Proteomes" id="UP000308730"/>
    </source>
</evidence>
<accession>A0A4S4M8A5</accession>
<dbReference type="GO" id="GO:0005576">
    <property type="term" value="C:extracellular region"/>
    <property type="evidence" value="ECO:0007669"/>
    <property type="project" value="UniProtKB-SubCell"/>
</dbReference>
<reference evidence="6 7" key="1">
    <citation type="submission" date="2019-02" db="EMBL/GenBank/DDBJ databases">
        <title>Genome sequencing of the rare red list fungi Antrodiella citrinella (Flaviporus citrinellus).</title>
        <authorList>
            <person name="Buettner E."/>
            <person name="Kellner H."/>
        </authorList>
    </citation>
    <scope>NUCLEOTIDE SEQUENCE [LARGE SCALE GENOMIC DNA]</scope>
    <source>
        <strain evidence="6 7">DSM 108506</strain>
    </source>
</reference>
<dbReference type="OrthoDB" id="958254at2759"/>
<dbReference type="AlphaFoldDB" id="A0A4S4M8A5"/>
<evidence type="ECO:0000256" key="2">
    <source>
        <dbReference type="ARBA" id="ARBA00005679"/>
    </source>
</evidence>
<evidence type="ECO:0000313" key="6">
    <source>
        <dbReference type="EMBL" id="THH21586.1"/>
    </source>
</evidence>
<keyword evidence="4" id="KW-0732">Signal</keyword>
<sequence length="206" mass="22002">MPLQRAVKVPVVLGVMSQCPDAILCESVFDDVVEQVGGKIDLSLTFIGTINTSDSEFGVTCKHGPGECAGNVHELCASKYESFDKWWPFVQCQNKLPRLDIGTPAATLQCAAESDIAWDEGPAGACAGPDGSASGEEGVQLLKESVKVTASLGITKSCTIVINNKQVCIRDSDWYSCPGGHEPEDFVRQIETEFAKLNGGSSEWDA</sequence>
<gene>
    <name evidence="6" type="ORF">EUX98_g8354</name>
</gene>
<dbReference type="PANTHER" id="PTHR13234:SF8">
    <property type="entry name" value="GAMMA-INTERFERON-INDUCIBLE LYSOSOMAL THIOL REDUCTASE"/>
    <property type="match status" value="1"/>
</dbReference>
<proteinExistence type="inferred from homology"/>
<dbReference type="InterPro" id="IPR004911">
    <property type="entry name" value="Interferon-induced_GILT"/>
</dbReference>
<keyword evidence="7" id="KW-1185">Reference proteome</keyword>
<organism evidence="6 7">
    <name type="scientific">Antrodiella citrinella</name>
    <dbReference type="NCBI Taxonomy" id="2447956"/>
    <lineage>
        <taxon>Eukaryota</taxon>
        <taxon>Fungi</taxon>
        <taxon>Dikarya</taxon>
        <taxon>Basidiomycota</taxon>
        <taxon>Agaricomycotina</taxon>
        <taxon>Agaricomycetes</taxon>
        <taxon>Polyporales</taxon>
        <taxon>Steccherinaceae</taxon>
        <taxon>Antrodiella</taxon>
    </lineage>
</organism>
<keyword evidence="5" id="KW-0325">Glycoprotein</keyword>
<evidence type="ECO:0000256" key="1">
    <source>
        <dbReference type="ARBA" id="ARBA00004613"/>
    </source>
</evidence>
<evidence type="ECO:0000256" key="4">
    <source>
        <dbReference type="ARBA" id="ARBA00022729"/>
    </source>
</evidence>
<dbReference type="EMBL" id="SGPM01000444">
    <property type="protein sequence ID" value="THH21586.1"/>
    <property type="molecule type" value="Genomic_DNA"/>
</dbReference>
<evidence type="ECO:0000256" key="5">
    <source>
        <dbReference type="ARBA" id="ARBA00023180"/>
    </source>
</evidence>
<protein>
    <submittedName>
        <fullName evidence="6">Uncharacterized protein</fullName>
    </submittedName>
</protein>
<keyword evidence="3" id="KW-0964">Secreted</keyword>
<comment type="caution">
    <text evidence="6">The sequence shown here is derived from an EMBL/GenBank/DDBJ whole genome shotgun (WGS) entry which is preliminary data.</text>
</comment>